<dbReference type="GO" id="GO:0016712">
    <property type="term" value="F:oxidoreductase activity, acting on paired donors, with incorporation or reduction of molecular oxygen, reduced flavin or flavoprotein as one donor, and incorporation of one atom of oxygen"/>
    <property type="evidence" value="ECO:0000318"/>
    <property type="project" value="GO_Central"/>
</dbReference>
<dbReference type="KEGG" id="ath:AT3G61035"/>
<keyword evidence="2" id="KW-1133">Transmembrane helix</keyword>
<proteinExistence type="inferred from homology"/>
<dbReference type="InParanoid" id="F4JD28"/>
<comment type="similarity">
    <text evidence="1">Belongs to the cytochrome P450 family.</text>
</comment>
<dbReference type="SUPFAM" id="SSF48264">
    <property type="entry name" value="Cytochrome P450"/>
    <property type="match status" value="1"/>
</dbReference>
<protein>
    <submittedName>
        <fullName evidence="4">Cytochrome P450 superfamily protein</fullName>
    </submittedName>
</protein>
<evidence type="ECO:0000313" key="3">
    <source>
        <dbReference type="Araport" id="AT3G61035"/>
    </source>
</evidence>
<dbReference type="GO" id="GO:0005506">
    <property type="term" value="F:iron ion binding"/>
    <property type="evidence" value="ECO:0007669"/>
    <property type="project" value="InterPro"/>
</dbReference>
<evidence type="ECO:0000256" key="2">
    <source>
        <dbReference type="SAM" id="Phobius"/>
    </source>
</evidence>
<name>F4JD28_ARATH</name>
<keyword evidence="5" id="KW-1185">Reference proteome</keyword>
<dbReference type="InterPro" id="IPR036396">
    <property type="entry name" value="Cyt_P450_sf"/>
</dbReference>
<dbReference type="PANTHER" id="PTHR47950:SF22">
    <property type="entry name" value="CYTOCHROME P450 76C1-RELATED"/>
    <property type="match status" value="1"/>
</dbReference>
<dbReference type="TAIR" id="AT3G61035"/>
<dbReference type="AlphaFoldDB" id="F4JD28"/>
<dbReference type="Pfam" id="PF00067">
    <property type="entry name" value="p450"/>
    <property type="match status" value="1"/>
</dbReference>
<dbReference type="Gene3D" id="1.10.630.10">
    <property type="entry name" value="Cytochrome P450"/>
    <property type="match status" value="1"/>
</dbReference>
<dbReference type="InterPro" id="IPR001128">
    <property type="entry name" value="Cyt_P450"/>
</dbReference>
<reference evidence="4 5" key="1">
    <citation type="journal article" date="2000" name="Nature">
        <title>Sequence and analysis of chromosome 3 of the plant Arabidopsis thaliana.</title>
        <authorList>
            <consortium name="European Union Chromosome 3 Arabidopsis Sequencing Consortium"/>
            <consortium name="Institute for Genomic Research"/>
            <consortium name="Kazusa DNA Research Institute"/>
            <person name="Salanoubat M."/>
            <person name="Lemcke K."/>
            <person name="Rieger M."/>
            <person name="Ansorge W."/>
            <person name="Unseld M."/>
            <person name="Fartmann B."/>
            <person name="Valle G."/>
            <person name="Blocker H."/>
            <person name="Perez-Alonso M."/>
            <person name="Obermaier B."/>
            <person name="Delseny M."/>
            <person name="Boutry M."/>
            <person name="Grivell L.A."/>
            <person name="Mache R."/>
            <person name="Puigdomenech P."/>
            <person name="De Simone V."/>
            <person name="Choisne N."/>
            <person name="Artiguenave F."/>
            <person name="Robert C."/>
            <person name="Brottier P."/>
            <person name="Wincker P."/>
            <person name="Cattolico L."/>
            <person name="Weissenbach J."/>
            <person name="Saurin W."/>
            <person name="Quetier F."/>
            <person name="Schafer M."/>
            <person name="Muller-Auer S."/>
            <person name="Gabel C."/>
            <person name="Fuchs M."/>
            <person name="Benes V."/>
            <person name="Wurmbach E."/>
            <person name="Drzonek H."/>
            <person name="Erfle H."/>
            <person name="Jordan N."/>
            <person name="Bangert S."/>
            <person name="Wiedelmann R."/>
            <person name="Kranz H."/>
            <person name="Voss H."/>
            <person name="Holland R."/>
            <person name="Brandt P."/>
            <person name="Nyakatura G."/>
            <person name="Vezzi A."/>
            <person name="D'Angelo M."/>
            <person name="Pallavicini A."/>
            <person name="Toppo S."/>
            <person name="Simionati B."/>
            <person name="Conrad A."/>
            <person name="Hornischer K."/>
            <person name="Kauer G."/>
            <person name="Lohnert T.H."/>
            <person name="Nordsiek G."/>
            <person name="Reichelt J."/>
            <person name="Scharfe M."/>
            <person name="Schon O."/>
            <person name="Bargues M."/>
            <person name="Terol J."/>
            <person name="Climent J."/>
            <person name="Navarro P."/>
            <person name="Collado C."/>
            <person name="Perez-Perez A."/>
            <person name="Ottenwalder B."/>
            <person name="Duchemin D."/>
            <person name="Cooke R."/>
            <person name="Laudie M."/>
            <person name="Berger-Llauro C."/>
            <person name="Purnelle B."/>
            <person name="Masuy D."/>
            <person name="de Haan M."/>
            <person name="Maarse A.C."/>
            <person name="Alcaraz J.P."/>
            <person name="Cottet A."/>
            <person name="Casacuberta E."/>
            <person name="Monfort A."/>
            <person name="Argiriou A."/>
            <person name="flores M."/>
            <person name="Liguori R."/>
            <person name="Vitale D."/>
            <person name="Mannhaupt G."/>
            <person name="Haase D."/>
            <person name="Schoof H."/>
            <person name="Rudd S."/>
            <person name="Zaccaria P."/>
            <person name="Mewes H.W."/>
            <person name="Mayer K.F."/>
            <person name="Kaul S."/>
            <person name="Town C.D."/>
            <person name="Koo H.L."/>
            <person name="Tallon L.J."/>
            <person name="Jenkins J."/>
            <person name="Rooney T."/>
            <person name="Rizzo M."/>
            <person name="Walts A."/>
            <person name="Utterback T."/>
            <person name="Fujii C.Y."/>
            <person name="Shea T.P."/>
            <person name="Creasy T.H."/>
            <person name="Haas B."/>
            <person name="Maiti R."/>
            <person name="Wu D."/>
            <person name="Peterson J."/>
            <person name="Van Aken S."/>
            <person name="Pai G."/>
            <person name="Militscher J."/>
            <person name="Sellers P."/>
            <person name="Gill J.E."/>
            <person name="Feldblyum T.V."/>
            <person name="Preuss D."/>
            <person name="Lin X."/>
            <person name="Nierman W.C."/>
            <person name="Salzberg S.L."/>
            <person name="White O."/>
            <person name="Venter J.C."/>
            <person name="Fraser C.M."/>
            <person name="Kaneko T."/>
            <person name="Nakamura Y."/>
            <person name="Sato S."/>
            <person name="Kato T."/>
            <person name="Asamizu E."/>
            <person name="Sasamoto S."/>
            <person name="Kimura T."/>
            <person name="Idesawa K."/>
            <person name="Kawashima K."/>
            <person name="Kishida Y."/>
            <person name="Kiyokawa C."/>
            <person name="Kohara M."/>
            <person name="Matsumoto M."/>
            <person name="Matsuno A."/>
            <person name="Muraki A."/>
            <person name="Nakayama S."/>
            <person name="Nakazaki N."/>
            <person name="Shinpo S."/>
            <person name="Takeuchi C."/>
            <person name="Wada T."/>
            <person name="Watanabe A."/>
            <person name="Yamada M."/>
            <person name="Yasuda M."/>
            <person name="Tabata S."/>
        </authorList>
    </citation>
    <scope>NUCLEOTIDE SEQUENCE [LARGE SCALE GENOMIC DNA]</scope>
    <source>
        <strain evidence="5">cv. Columbia</strain>
    </source>
</reference>
<gene>
    <name evidence="3 4" type="ordered locus">At3g61035</name>
</gene>
<dbReference type="FunCoup" id="F4JD28">
    <property type="interactions" value="1"/>
</dbReference>
<dbReference type="STRING" id="3702.F4JD28"/>
<reference evidence="5" key="2">
    <citation type="journal article" date="2017" name="Plant J.">
        <title>Araport11: a complete reannotation of the Arabidopsis thaliana reference genome.</title>
        <authorList>
            <person name="Cheng C.Y."/>
            <person name="Krishnakumar V."/>
            <person name="Chan A.P."/>
            <person name="Thibaud-Nissen F."/>
            <person name="Schobel S."/>
            <person name="Town C.D."/>
        </authorList>
    </citation>
    <scope>GENOME REANNOTATION</scope>
    <source>
        <strain evidence="5">cv. Columbia</strain>
    </source>
</reference>
<evidence type="ECO:0000313" key="5">
    <source>
        <dbReference type="Proteomes" id="UP000006548"/>
    </source>
</evidence>
<dbReference type="SMR" id="F4JD28"/>
<keyword evidence="2" id="KW-0472">Membrane</keyword>
<dbReference type="EMBL" id="CP002686">
    <property type="protein sequence ID" value="AEE80141.2"/>
    <property type="molecule type" value="Genomic_DNA"/>
</dbReference>
<dbReference type="OMA" id="CISITYK"/>
<dbReference type="GeneID" id="825275"/>
<dbReference type="PaxDb" id="3702-AT3G61035.1"/>
<evidence type="ECO:0000313" key="4">
    <source>
        <dbReference type="EMBL" id="AEE80141.2"/>
    </source>
</evidence>
<dbReference type="RefSeq" id="NP_001319812.1">
    <property type="nucleotide sequence ID" value="NM_001340071.1"/>
</dbReference>
<dbReference type="PANTHER" id="PTHR47950">
    <property type="entry name" value="CYTOCHROME P450, FAMILY 76, SUBFAMILY C, POLYPEPTIDE 5-RELATED"/>
    <property type="match status" value="1"/>
</dbReference>
<dbReference type="GO" id="GO:0020037">
    <property type="term" value="F:heme binding"/>
    <property type="evidence" value="ECO:0007669"/>
    <property type="project" value="InterPro"/>
</dbReference>
<accession>F4JD28</accession>
<evidence type="ECO:0000256" key="1">
    <source>
        <dbReference type="ARBA" id="ARBA00010617"/>
    </source>
</evidence>
<keyword evidence="2" id="KW-0812">Transmembrane</keyword>
<dbReference type="Araport" id="AT3G61035"/>
<dbReference type="Proteomes" id="UP000006548">
    <property type="component" value="Chromosome 3"/>
</dbReference>
<dbReference type="ExpressionAtlas" id="F4JD28">
    <property type="expression patterns" value="baseline and differential"/>
</dbReference>
<feature type="transmembrane region" description="Helical" evidence="2">
    <location>
        <begin position="6"/>
        <end position="27"/>
    </location>
</feature>
<organism evidence="4 5">
    <name type="scientific">Arabidopsis thaliana</name>
    <name type="common">Mouse-ear cress</name>
    <dbReference type="NCBI Taxonomy" id="3702"/>
    <lineage>
        <taxon>Eukaryota</taxon>
        <taxon>Viridiplantae</taxon>
        <taxon>Streptophyta</taxon>
        <taxon>Embryophyta</taxon>
        <taxon>Tracheophyta</taxon>
        <taxon>Spermatophyta</taxon>
        <taxon>Magnoliopsida</taxon>
        <taxon>eudicotyledons</taxon>
        <taxon>Gunneridae</taxon>
        <taxon>Pentapetalae</taxon>
        <taxon>rosids</taxon>
        <taxon>malvids</taxon>
        <taxon>Brassicales</taxon>
        <taxon>Brassicaceae</taxon>
        <taxon>Camelineae</taxon>
        <taxon>Arabidopsis</taxon>
    </lineage>
</organism>
<sequence>MTMKHTIALALLLILSFLFTYLILVAVKSRRRRSSSLALVPGPPGPSGWPIIGNLLQIIGKAPHRSFADLSRVYGPVMSLRLGSLTKVVISSPDAAREQDGSSLRPPRSLRSMATFDVVSLEVMDTGDKTFLTGASQSHEVRKVEESERTCNISLSKEANEASPSTLLVRACFITSLNVDSNVVFSIDLGSYDPRASTELQDSLSRMMKTMGKPNLANYFPSLEFLDLQGIRKEMKVMCSERLFQVFQGLIDARIAERSSQIGPRVDALRGDLLDSVIDLIQEEGSEVDMNDIKHFLCGLVLLRERRRTLPLWNGHWLSYFITQ</sequence>
<dbReference type="eggNOG" id="KOG0156">
    <property type="taxonomic scope" value="Eukaryota"/>
</dbReference>
<dbReference type="PhylomeDB" id="F4JD28"/>
<dbReference type="HOGENOM" id="CLU_001570_26_4_1"/>